<dbReference type="GO" id="GO:0016226">
    <property type="term" value="P:iron-sulfur cluster assembly"/>
    <property type="evidence" value="ECO:0007669"/>
    <property type="project" value="InterPro"/>
</dbReference>
<protein>
    <recommendedName>
        <fullName evidence="3">ferroxidase</fullName>
        <ecNumber evidence="3">1.16.3.1</ecNumber>
    </recommendedName>
</protein>
<dbReference type="SMART" id="SM01219">
    <property type="entry name" value="Frataxin_Cyay"/>
    <property type="match status" value="1"/>
</dbReference>
<dbReference type="Proteomes" id="UP000249363">
    <property type="component" value="Unassembled WGS sequence"/>
</dbReference>
<keyword evidence="11" id="KW-0496">Mitochondrion</keyword>
<dbReference type="AlphaFoldDB" id="A0A364KQI9"/>
<dbReference type="InterPro" id="IPR020895">
    <property type="entry name" value="Frataxin_CS"/>
</dbReference>
<keyword evidence="6" id="KW-0410">Iron transport</keyword>
<accession>A0A364KQI9</accession>
<keyword evidence="10" id="KW-0406">Ion transport</keyword>
<dbReference type="FunFam" id="3.30.920.10:FF:000004">
    <property type="entry name" value="Mitochondrial chaperone Frataxin"/>
    <property type="match status" value="1"/>
</dbReference>
<keyword evidence="9" id="KW-0408">Iron</keyword>
<evidence type="ECO:0000256" key="7">
    <source>
        <dbReference type="ARBA" id="ARBA00022946"/>
    </source>
</evidence>
<evidence type="ECO:0000256" key="4">
    <source>
        <dbReference type="ARBA" id="ARBA00022434"/>
    </source>
</evidence>
<dbReference type="PROSITE" id="PS01344">
    <property type="entry name" value="FRATAXIN_1"/>
    <property type="match status" value="1"/>
</dbReference>
<dbReference type="Gene3D" id="3.30.920.10">
    <property type="entry name" value="Frataxin/CyaY"/>
    <property type="match status" value="1"/>
</dbReference>
<dbReference type="PANTHER" id="PTHR16821:SF2">
    <property type="entry name" value="FRATAXIN, MITOCHONDRIAL"/>
    <property type="match status" value="1"/>
</dbReference>
<evidence type="ECO:0000256" key="10">
    <source>
        <dbReference type="ARBA" id="ARBA00023065"/>
    </source>
</evidence>
<dbReference type="GO" id="GO:0034986">
    <property type="term" value="F:iron chaperone activity"/>
    <property type="evidence" value="ECO:0007669"/>
    <property type="project" value="TreeGrafter"/>
</dbReference>
<evidence type="ECO:0000256" key="8">
    <source>
        <dbReference type="ARBA" id="ARBA00023002"/>
    </source>
</evidence>
<evidence type="ECO:0000256" key="11">
    <source>
        <dbReference type="ARBA" id="ARBA00023128"/>
    </source>
</evidence>
<dbReference type="GO" id="GO:0006879">
    <property type="term" value="P:intracellular iron ion homeostasis"/>
    <property type="evidence" value="ECO:0007669"/>
    <property type="project" value="UniProtKB-KW"/>
</dbReference>
<evidence type="ECO:0000313" key="15">
    <source>
        <dbReference type="Proteomes" id="UP000249363"/>
    </source>
</evidence>
<dbReference type="RefSeq" id="XP_040730335.1">
    <property type="nucleotide sequence ID" value="XM_040873910.1"/>
</dbReference>
<keyword evidence="5" id="KW-0813">Transport</keyword>
<keyword evidence="4" id="KW-0409">Iron storage</keyword>
<evidence type="ECO:0000256" key="12">
    <source>
        <dbReference type="ARBA" id="ARBA00047990"/>
    </source>
</evidence>
<evidence type="ECO:0000313" key="14">
    <source>
        <dbReference type="EMBL" id="RAO65818.1"/>
    </source>
</evidence>
<evidence type="ECO:0000256" key="6">
    <source>
        <dbReference type="ARBA" id="ARBA00022496"/>
    </source>
</evidence>
<dbReference type="NCBIfam" id="TIGR03421">
    <property type="entry name" value="FeS_CyaY"/>
    <property type="match status" value="1"/>
</dbReference>
<keyword evidence="8" id="KW-0560">Oxidoreductase</keyword>
<evidence type="ECO:0000256" key="5">
    <source>
        <dbReference type="ARBA" id="ARBA00022448"/>
    </source>
</evidence>
<sequence length="217" mass="24034">MLSRSTRGTLLRLRRSAAPTSPSRSRILVSQQSISHQQNKQTISQRRTFLSTPAIRKGITPDSSDPKAPNPQSSNAAVAAGATHVVEATPLSDKNYHEVADQYLEVLLGEIERTQEDGSEIEAEYSAGVLNVVVPGIGTYVLNKQPPNHQIWLSSPISGPKRYDWVIQGDQMHEKQDTRGFINGQWIYLRDGSNLTTLLNDELTLQLPEDIYSAAEE</sequence>
<dbReference type="NCBIfam" id="TIGR03422">
    <property type="entry name" value="mito_frataxin"/>
    <property type="match status" value="1"/>
</dbReference>
<keyword evidence="7" id="KW-0809">Transit peptide</keyword>
<dbReference type="SUPFAM" id="SSF55387">
    <property type="entry name" value="Frataxin/Nqo15-like"/>
    <property type="match status" value="1"/>
</dbReference>
<dbReference type="EMBL" id="MIKG01000002">
    <property type="protein sequence ID" value="RAO65818.1"/>
    <property type="molecule type" value="Genomic_DNA"/>
</dbReference>
<dbReference type="PANTHER" id="PTHR16821">
    <property type="entry name" value="FRATAXIN"/>
    <property type="match status" value="1"/>
</dbReference>
<dbReference type="GO" id="GO:0008198">
    <property type="term" value="F:ferrous iron binding"/>
    <property type="evidence" value="ECO:0007669"/>
    <property type="project" value="TreeGrafter"/>
</dbReference>
<evidence type="ECO:0000256" key="13">
    <source>
        <dbReference type="SAM" id="MobiDB-lite"/>
    </source>
</evidence>
<feature type="region of interest" description="Disordered" evidence="13">
    <location>
        <begin position="14"/>
        <end position="79"/>
    </location>
</feature>
<dbReference type="InterPro" id="IPR017789">
    <property type="entry name" value="Frataxin"/>
</dbReference>
<dbReference type="GO" id="GO:0004322">
    <property type="term" value="F:ferroxidase activity"/>
    <property type="evidence" value="ECO:0007669"/>
    <property type="project" value="UniProtKB-EC"/>
</dbReference>
<comment type="caution">
    <text evidence="14">The sequence shown here is derived from an EMBL/GenBank/DDBJ whole genome shotgun (WGS) entry which is preliminary data.</text>
</comment>
<dbReference type="GO" id="GO:0005739">
    <property type="term" value="C:mitochondrion"/>
    <property type="evidence" value="ECO:0007669"/>
    <property type="project" value="UniProtKB-SubCell"/>
</dbReference>
<feature type="compositionally biased region" description="Polar residues" evidence="13">
    <location>
        <begin position="28"/>
        <end position="51"/>
    </location>
</feature>
<dbReference type="STRING" id="1196081.A0A364KQI9"/>
<comment type="similarity">
    <text evidence="2">Belongs to the frataxin family.</text>
</comment>
<comment type="subcellular location">
    <subcellularLocation>
        <location evidence="1">Mitochondrion</location>
    </subcellularLocation>
</comment>
<evidence type="ECO:0000256" key="2">
    <source>
        <dbReference type="ARBA" id="ARBA00008183"/>
    </source>
</evidence>
<dbReference type="OrthoDB" id="1897642at2759"/>
<dbReference type="GO" id="GO:0051537">
    <property type="term" value="F:2 iron, 2 sulfur cluster binding"/>
    <property type="evidence" value="ECO:0007669"/>
    <property type="project" value="TreeGrafter"/>
</dbReference>
<dbReference type="EC" id="1.16.3.1" evidence="3"/>
<dbReference type="Pfam" id="PF01491">
    <property type="entry name" value="Frataxin_Cyay"/>
    <property type="match status" value="1"/>
</dbReference>
<dbReference type="GO" id="GO:0006826">
    <property type="term" value="P:iron ion transport"/>
    <property type="evidence" value="ECO:0007669"/>
    <property type="project" value="UniProtKB-KW"/>
</dbReference>
<organism evidence="14 15">
    <name type="scientific">Talaromyces amestolkiae</name>
    <dbReference type="NCBI Taxonomy" id="1196081"/>
    <lineage>
        <taxon>Eukaryota</taxon>
        <taxon>Fungi</taxon>
        <taxon>Dikarya</taxon>
        <taxon>Ascomycota</taxon>
        <taxon>Pezizomycotina</taxon>
        <taxon>Eurotiomycetes</taxon>
        <taxon>Eurotiomycetidae</taxon>
        <taxon>Eurotiales</taxon>
        <taxon>Trichocomaceae</taxon>
        <taxon>Talaromyces</taxon>
        <taxon>Talaromyces sect. Talaromyces</taxon>
    </lineage>
</organism>
<evidence type="ECO:0000256" key="3">
    <source>
        <dbReference type="ARBA" id="ARBA00013107"/>
    </source>
</evidence>
<comment type="catalytic activity">
    <reaction evidence="12">
        <text>4 Fe(2+) + O2 + 4 H(+) = 4 Fe(3+) + 2 H2O</text>
        <dbReference type="Rhea" id="RHEA:11148"/>
        <dbReference type="ChEBI" id="CHEBI:15377"/>
        <dbReference type="ChEBI" id="CHEBI:15378"/>
        <dbReference type="ChEBI" id="CHEBI:15379"/>
        <dbReference type="ChEBI" id="CHEBI:29033"/>
        <dbReference type="ChEBI" id="CHEBI:29034"/>
        <dbReference type="EC" id="1.16.3.1"/>
    </reaction>
</comment>
<dbReference type="InterPro" id="IPR036524">
    <property type="entry name" value="Frataxin/CyaY_sf"/>
</dbReference>
<dbReference type="GO" id="GO:0008199">
    <property type="term" value="F:ferric iron binding"/>
    <property type="evidence" value="ECO:0007669"/>
    <property type="project" value="InterPro"/>
</dbReference>
<reference evidence="14 15" key="1">
    <citation type="journal article" date="2017" name="Biotechnol. Biofuels">
        <title>Differential beta-glucosidase expression as a function of carbon source availability in Talaromyces amestolkiae: a genomic and proteomic approach.</title>
        <authorList>
            <person name="de Eugenio L.I."/>
            <person name="Mendez-Liter J.A."/>
            <person name="Nieto-Dominguez M."/>
            <person name="Alonso L."/>
            <person name="Gil-Munoz J."/>
            <person name="Barriuso J."/>
            <person name="Prieto A."/>
            <person name="Martinez M.J."/>
        </authorList>
    </citation>
    <scope>NUCLEOTIDE SEQUENCE [LARGE SCALE GENOMIC DNA]</scope>
    <source>
        <strain evidence="14 15">CIB</strain>
    </source>
</reference>
<name>A0A364KQI9_TALAM</name>
<dbReference type="PROSITE" id="PS50810">
    <property type="entry name" value="FRATAXIN_2"/>
    <property type="match status" value="1"/>
</dbReference>
<evidence type="ECO:0000256" key="1">
    <source>
        <dbReference type="ARBA" id="ARBA00004173"/>
    </source>
</evidence>
<keyword evidence="15" id="KW-1185">Reference proteome</keyword>
<gene>
    <name evidence="14" type="ORF">BHQ10_001830</name>
</gene>
<dbReference type="InterPro" id="IPR002908">
    <property type="entry name" value="Frataxin/CyaY"/>
</dbReference>
<feature type="compositionally biased region" description="Low complexity" evidence="13">
    <location>
        <begin position="14"/>
        <end position="26"/>
    </location>
</feature>
<dbReference type="GeneID" id="63791047"/>
<evidence type="ECO:0000256" key="9">
    <source>
        <dbReference type="ARBA" id="ARBA00023004"/>
    </source>
</evidence>
<proteinExistence type="inferred from homology"/>